<name>M7N788_9BACT</name>
<keyword evidence="3" id="KW-0813">Transport</keyword>
<dbReference type="SUPFAM" id="SSF53850">
    <property type="entry name" value="Periplasmic binding protein-like II"/>
    <property type="match status" value="1"/>
</dbReference>
<keyword evidence="8" id="KW-1185">Reference proteome</keyword>
<dbReference type="PROSITE" id="PS51257">
    <property type="entry name" value="PROKAR_LIPOPROTEIN"/>
    <property type="match status" value="1"/>
</dbReference>
<protein>
    <submittedName>
        <fullName evidence="7">Hemin-binding lipoprotein</fullName>
    </submittedName>
</protein>
<dbReference type="STRING" id="1279009.ADICEAN_01765"/>
<feature type="domain" description="Solute-binding protein family 5" evidence="6">
    <location>
        <begin position="88"/>
        <end position="490"/>
    </location>
</feature>
<dbReference type="Pfam" id="PF00496">
    <property type="entry name" value="SBP_bac_5"/>
    <property type="match status" value="1"/>
</dbReference>
<dbReference type="GO" id="GO:1904680">
    <property type="term" value="F:peptide transmembrane transporter activity"/>
    <property type="evidence" value="ECO:0007669"/>
    <property type="project" value="TreeGrafter"/>
</dbReference>
<sequence>MSNRWAFIPLVLLLAYACSPSQEQSAENSGAILTEGEGGRYYGGVFRMNETEYIKTLYPPAITDAFSNRVANQIYEGLFKFKPDNLSVINGLAESHTVDESGTVYTIRLRDDVYFHDDPCFSSGRGRKLIADDVAFCFTQVCTQSAQNQNFSVFSGLLKGADEYYRASAGGATPTFAVSGIEVLDQRTLRLTLTRPHATFLMSLAGPAGYIYPPEAWEKYGADMRIHPVGTGPFKLGTLEENISIILPKHERYWRKDQFGNQLPFLEALSIQFINSKNTELLEFRKTNLDMIYRLPTEHIIEILEHNQTGTGEFIKYELQREPEMVTQFLAFNMADKKLFSNRDLRKAISYAIDREKILNFALNNEGYAPGHHGITPPVFADYNISQVIGYQLNIDSARYYLARAGYPNGKGFPKIELMLNAEGDRNTNVAVEIQKQLNDYLNIQVEINTYPFAQLLERAYSGNFDVMRSAWYADYPSPENFLWVFYSGSLDRQNRGVAYPNIVRYNNVTFNRLYEQALRARSIQEANELFMRAEKVLMKDAPIIVLWYDEGYRLLQSYVKNFPNNPMQYRDLGEVYFQQARTLRSQ</sequence>
<gene>
    <name evidence="7" type="primary">hbpA</name>
    <name evidence="7" type="ORF">ADICEAN_01765</name>
</gene>
<dbReference type="CDD" id="cd00995">
    <property type="entry name" value="PBP2_NikA_DppA_OppA_like"/>
    <property type="match status" value="1"/>
</dbReference>
<dbReference type="EMBL" id="AODQ01000035">
    <property type="protein sequence ID" value="EMR03106.1"/>
    <property type="molecule type" value="Genomic_DNA"/>
</dbReference>
<evidence type="ECO:0000256" key="3">
    <source>
        <dbReference type="ARBA" id="ARBA00022448"/>
    </source>
</evidence>
<proteinExistence type="inferred from homology"/>
<evidence type="ECO:0000256" key="4">
    <source>
        <dbReference type="ARBA" id="ARBA00022729"/>
    </source>
</evidence>
<evidence type="ECO:0000256" key="5">
    <source>
        <dbReference type="SAM" id="SignalP"/>
    </source>
</evidence>
<feature type="signal peptide" evidence="5">
    <location>
        <begin position="1"/>
        <end position="25"/>
    </location>
</feature>
<dbReference type="Proteomes" id="UP000011910">
    <property type="component" value="Unassembled WGS sequence"/>
</dbReference>
<evidence type="ECO:0000259" key="6">
    <source>
        <dbReference type="Pfam" id="PF00496"/>
    </source>
</evidence>
<comment type="caution">
    <text evidence="7">The sequence shown here is derived from an EMBL/GenBank/DDBJ whole genome shotgun (WGS) entry which is preliminary data.</text>
</comment>
<dbReference type="InterPro" id="IPR000914">
    <property type="entry name" value="SBP_5_dom"/>
</dbReference>
<evidence type="ECO:0000313" key="8">
    <source>
        <dbReference type="Proteomes" id="UP000011910"/>
    </source>
</evidence>
<evidence type="ECO:0000256" key="2">
    <source>
        <dbReference type="ARBA" id="ARBA00005695"/>
    </source>
</evidence>
<evidence type="ECO:0000256" key="1">
    <source>
        <dbReference type="ARBA" id="ARBA00004196"/>
    </source>
</evidence>
<dbReference type="RefSeq" id="WP_009195162.1">
    <property type="nucleotide sequence ID" value="NZ_AODQ01000035.1"/>
</dbReference>
<dbReference type="AlphaFoldDB" id="M7N788"/>
<dbReference type="GO" id="GO:0043190">
    <property type="term" value="C:ATP-binding cassette (ABC) transporter complex"/>
    <property type="evidence" value="ECO:0007669"/>
    <property type="project" value="InterPro"/>
</dbReference>
<feature type="chain" id="PRO_5004081748" evidence="5">
    <location>
        <begin position="26"/>
        <end position="587"/>
    </location>
</feature>
<comment type="subcellular location">
    <subcellularLocation>
        <location evidence="1">Cell envelope</location>
    </subcellularLocation>
</comment>
<dbReference type="Gene3D" id="3.40.190.10">
    <property type="entry name" value="Periplasmic binding protein-like II"/>
    <property type="match status" value="1"/>
</dbReference>
<dbReference type="Gene3D" id="3.10.105.10">
    <property type="entry name" value="Dipeptide-binding Protein, Domain 3"/>
    <property type="match status" value="1"/>
</dbReference>
<dbReference type="Gene3D" id="3.90.76.10">
    <property type="entry name" value="Dipeptide-binding Protein, Domain 1"/>
    <property type="match status" value="1"/>
</dbReference>
<reference evidence="7 8" key="1">
    <citation type="journal article" date="2013" name="Genome Announc.">
        <title>Draft Genome Sequence of Cesiribacter andamanensis Strain AMV16T, Isolated from a Soil Sample from a Mud Volcano in the Andaman Islands, India.</title>
        <authorList>
            <person name="Shivaji S."/>
            <person name="Ara S."/>
            <person name="Begum Z."/>
            <person name="Srinivas T.N."/>
            <person name="Singh A."/>
            <person name="Kumar Pinnaka A."/>
        </authorList>
    </citation>
    <scope>NUCLEOTIDE SEQUENCE [LARGE SCALE GENOMIC DNA]</scope>
    <source>
        <strain evidence="7 8">AMV16</strain>
    </source>
</reference>
<dbReference type="GO" id="GO:0015833">
    <property type="term" value="P:peptide transport"/>
    <property type="evidence" value="ECO:0007669"/>
    <property type="project" value="TreeGrafter"/>
</dbReference>
<keyword evidence="4 5" id="KW-0732">Signal</keyword>
<comment type="similarity">
    <text evidence="2">Belongs to the bacterial solute-binding protein 5 family.</text>
</comment>
<dbReference type="InterPro" id="IPR039424">
    <property type="entry name" value="SBP_5"/>
</dbReference>
<keyword evidence="7" id="KW-0449">Lipoprotein</keyword>
<dbReference type="PIRSF" id="PIRSF002741">
    <property type="entry name" value="MppA"/>
    <property type="match status" value="1"/>
</dbReference>
<organism evidence="7 8">
    <name type="scientific">Cesiribacter andamanensis AMV16</name>
    <dbReference type="NCBI Taxonomy" id="1279009"/>
    <lineage>
        <taxon>Bacteria</taxon>
        <taxon>Pseudomonadati</taxon>
        <taxon>Bacteroidota</taxon>
        <taxon>Cytophagia</taxon>
        <taxon>Cytophagales</taxon>
        <taxon>Cesiribacteraceae</taxon>
        <taxon>Cesiribacter</taxon>
    </lineage>
</organism>
<dbReference type="PANTHER" id="PTHR30290:SF10">
    <property type="entry name" value="PERIPLASMIC OLIGOPEPTIDE-BINDING PROTEIN-RELATED"/>
    <property type="match status" value="1"/>
</dbReference>
<dbReference type="PANTHER" id="PTHR30290">
    <property type="entry name" value="PERIPLASMIC BINDING COMPONENT OF ABC TRANSPORTER"/>
    <property type="match status" value="1"/>
</dbReference>
<dbReference type="InterPro" id="IPR030678">
    <property type="entry name" value="Peptide/Ni-bd"/>
</dbReference>
<dbReference type="OrthoDB" id="9772924at2"/>
<evidence type="ECO:0000313" key="7">
    <source>
        <dbReference type="EMBL" id="EMR03106.1"/>
    </source>
</evidence>
<dbReference type="GO" id="GO:0030288">
    <property type="term" value="C:outer membrane-bounded periplasmic space"/>
    <property type="evidence" value="ECO:0007669"/>
    <property type="project" value="UniProtKB-ARBA"/>
</dbReference>
<dbReference type="eggNOG" id="COG4166">
    <property type="taxonomic scope" value="Bacteria"/>
</dbReference>
<accession>M7N788</accession>